<dbReference type="InterPro" id="IPR036220">
    <property type="entry name" value="UDP-Glc/GDP-Man_DH_C_sf"/>
</dbReference>
<dbReference type="AlphaFoldDB" id="A0A1I2VRZ8"/>
<dbReference type="PANTHER" id="PTHR43750">
    <property type="entry name" value="UDP-GLUCOSE 6-DEHYDROGENASE TUAD"/>
    <property type="match status" value="1"/>
</dbReference>
<dbReference type="OrthoDB" id="9803238at2"/>
<dbReference type="PANTHER" id="PTHR43750:SF3">
    <property type="entry name" value="UDP-GLUCOSE 6-DEHYDROGENASE TUAD"/>
    <property type="match status" value="1"/>
</dbReference>
<accession>A0A1I2VRZ8</accession>
<feature type="binding site" evidence="4">
    <location>
        <position position="204"/>
    </location>
    <ligand>
        <name>substrate</name>
    </ligand>
</feature>
<comment type="catalytic activity">
    <reaction evidence="3">
        <text>UDP-alpha-D-glucose + 2 NAD(+) + H2O = UDP-alpha-D-glucuronate + 2 NADH + 3 H(+)</text>
        <dbReference type="Rhea" id="RHEA:23596"/>
        <dbReference type="ChEBI" id="CHEBI:15377"/>
        <dbReference type="ChEBI" id="CHEBI:15378"/>
        <dbReference type="ChEBI" id="CHEBI:57540"/>
        <dbReference type="ChEBI" id="CHEBI:57945"/>
        <dbReference type="ChEBI" id="CHEBI:58052"/>
        <dbReference type="ChEBI" id="CHEBI:58885"/>
        <dbReference type="EC" id="1.1.1.22"/>
    </reaction>
</comment>
<dbReference type="PIRSF" id="PIRSF000124">
    <property type="entry name" value="UDPglc_GDPman_dh"/>
    <property type="match status" value="1"/>
</dbReference>
<dbReference type="Proteomes" id="UP000198623">
    <property type="component" value="Unassembled WGS sequence"/>
</dbReference>
<evidence type="ECO:0000313" key="7">
    <source>
        <dbReference type="EMBL" id="SFG91930.1"/>
    </source>
</evidence>
<keyword evidence="2 3" id="KW-0560">Oxidoreductase</keyword>
<keyword evidence="3 5" id="KW-0520">NAD</keyword>
<feature type="binding site" evidence="5">
    <location>
        <position position="152"/>
    </location>
    <ligand>
        <name>NAD(+)</name>
        <dbReference type="ChEBI" id="CHEBI:57540"/>
    </ligand>
</feature>
<feature type="binding site" evidence="4">
    <location>
        <position position="257"/>
    </location>
    <ligand>
        <name>substrate</name>
    </ligand>
</feature>
<dbReference type="InterPro" id="IPR014027">
    <property type="entry name" value="UDP-Glc/GDP-Man_DH_C"/>
</dbReference>
<dbReference type="SUPFAM" id="SSF51735">
    <property type="entry name" value="NAD(P)-binding Rossmann-fold domains"/>
    <property type="match status" value="1"/>
</dbReference>
<dbReference type="GO" id="GO:0051287">
    <property type="term" value="F:NAD binding"/>
    <property type="evidence" value="ECO:0007669"/>
    <property type="project" value="InterPro"/>
</dbReference>
<feature type="binding site" evidence="4">
    <location>
        <begin position="249"/>
        <end position="253"/>
    </location>
    <ligand>
        <name>substrate</name>
    </ligand>
</feature>
<reference evidence="8" key="1">
    <citation type="submission" date="2016-10" db="EMBL/GenBank/DDBJ databases">
        <authorList>
            <person name="Varghese N."/>
            <person name="Submissions S."/>
        </authorList>
    </citation>
    <scope>NUCLEOTIDE SEQUENCE [LARGE SCALE GENOMIC DNA]</scope>
    <source>
        <strain evidence="8">CGMCC 1.10971</strain>
    </source>
</reference>
<dbReference type="InterPro" id="IPR036291">
    <property type="entry name" value="NAD(P)-bd_dom_sf"/>
</dbReference>
<feature type="binding site" evidence="4">
    <location>
        <position position="320"/>
    </location>
    <ligand>
        <name>substrate</name>
    </ligand>
</feature>
<dbReference type="EMBL" id="FOOU01000019">
    <property type="protein sequence ID" value="SFG91930.1"/>
    <property type="molecule type" value="Genomic_DNA"/>
</dbReference>
<dbReference type="SUPFAM" id="SSF48179">
    <property type="entry name" value="6-phosphogluconate dehydrogenase C-terminal domain-like"/>
    <property type="match status" value="1"/>
</dbReference>
<proteinExistence type="inferred from homology"/>
<evidence type="ECO:0000256" key="5">
    <source>
        <dbReference type="PIRSR" id="PIRSR500134-3"/>
    </source>
</evidence>
<evidence type="ECO:0000313" key="8">
    <source>
        <dbReference type="Proteomes" id="UP000198623"/>
    </source>
</evidence>
<dbReference type="InterPro" id="IPR028357">
    <property type="entry name" value="UDPglc_DH_bac"/>
</dbReference>
<organism evidence="7 8">
    <name type="scientific">Neptunomonas qingdaonensis</name>
    <dbReference type="NCBI Taxonomy" id="1045558"/>
    <lineage>
        <taxon>Bacteria</taxon>
        <taxon>Pseudomonadati</taxon>
        <taxon>Pseudomonadota</taxon>
        <taxon>Gammaproteobacteria</taxon>
        <taxon>Oceanospirillales</taxon>
        <taxon>Oceanospirillaceae</taxon>
        <taxon>Neptunomonas</taxon>
    </lineage>
</organism>
<comment type="similarity">
    <text evidence="3">Belongs to the UDP-glucose/GDP-mannose dehydrogenase family.</text>
</comment>
<evidence type="ECO:0000259" key="6">
    <source>
        <dbReference type="SMART" id="SM00984"/>
    </source>
</evidence>
<keyword evidence="8" id="KW-1185">Reference proteome</keyword>
<dbReference type="SMART" id="SM00984">
    <property type="entry name" value="UDPG_MGDP_dh_C"/>
    <property type="match status" value="1"/>
</dbReference>
<evidence type="ECO:0000256" key="3">
    <source>
        <dbReference type="PIRNR" id="PIRNR000124"/>
    </source>
</evidence>
<dbReference type="Pfam" id="PF00984">
    <property type="entry name" value="UDPG_MGDP_dh"/>
    <property type="match status" value="1"/>
</dbReference>
<gene>
    <name evidence="7" type="ORF">SAMN05216175_11911</name>
</gene>
<name>A0A1I2VRZ8_9GAMM</name>
<evidence type="ECO:0000256" key="4">
    <source>
        <dbReference type="PIRSR" id="PIRSR500134-2"/>
    </source>
</evidence>
<dbReference type="RefSeq" id="WP_090730507.1">
    <property type="nucleotide sequence ID" value="NZ_FOOU01000019.1"/>
</dbReference>
<dbReference type="InterPro" id="IPR017476">
    <property type="entry name" value="UDP-Glc/GDP-Man"/>
</dbReference>
<dbReference type="NCBIfam" id="TIGR03026">
    <property type="entry name" value="NDP-sugDHase"/>
    <property type="match status" value="1"/>
</dbReference>
<dbReference type="Pfam" id="PF03720">
    <property type="entry name" value="UDPG_MGDP_dh_C"/>
    <property type="match status" value="1"/>
</dbReference>
<dbReference type="STRING" id="1045558.SAMN05216175_11911"/>
<sequence>MKIAIWGHELTAWATAALLAQSGNDIFLVNDTQITDPVTLMGSSIRNEPGLQDLINQQFEKQNLQFIHSGSASLLSTHIISMNPAAFDQAHQLVSGIARVRSGKPLSADQQPDKLLIINQSHFGVGSTDKLQALLDIDKDQVVVYLAENISEGEALKNIRQPKSLTFGSTNQWASMMTRALLRPFSSQLEQLLVMTPKEAEFAKLSITGMLALRIGYINELANLAEQLDVDIDVIKQSLGADPRIGHHYLAPGCGFGGNTFSQTTKGLANLLTEKRQSHLLDTVLQENEKQKEQPFRKLWRHYECDIHKLNITLWGVSFKPGSAALDSAPSLKIINALLAQQANIHIHDPEALENIEKLYGGHPQVHTYRDKYEALNQSNALLLLTEWPEYASPDYEQMLERMQAPLIIDGRNLLSKELAQSIGFTYYGIGR</sequence>
<evidence type="ECO:0000256" key="2">
    <source>
        <dbReference type="ARBA" id="ARBA00023002"/>
    </source>
</evidence>
<feature type="domain" description="UDP-glucose/GDP-mannose dehydrogenase C-terminal" evidence="6">
    <location>
        <begin position="313"/>
        <end position="417"/>
    </location>
</feature>
<dbReference type="Gene3D" id="3.40.50.720">
    <property type="entry name" value="NAD(P)-binding Rossmann-like Domain"/>
    <property type="match status" value="2"/>
</dbReference>
<dbReference type="SUPFAM" id="SSF52413">
    <property type="entry name" value="UDP-glucose/GDP-mannose dehydrogenase C-terminal domain"/>
    <property type="match status" value="1"/>
</dbReference>
<dbReference type="Gene3D" id="1.20.5.100">
    <property type="entry name" value="Cytochrome c1, transmembrane anchor, C-terminal"/>
    <property type="match status" value="1"/>
</dbReference>
<dbReference type="GO" id="GO:0006065">
    <property type="term" value="P:UDP-glucuronate biosynthetic process"/>
    <property type="evidence" value="ECO:0007669"/>
    <property type="project" value="UniProtKB-UniPathway"/>
</dbReference>
<dbReference type="GO" id="GO:0003979">
    <property type="term" value="F:UDP-glucose 6-dehydrogenase activity"/>
    <property type="evidence" value="ECO:0007669"/>
    <property type="project" value="UniProtKB-EC"/>
</dbReference>
<dbReference type="InterPro" id="IPR008927">
    <property type="entry name" value="6-PGluconate_DH-like_C_sf"/>
</dbReference>
<evidence type="ECO:0000256" key="1">
    <source>
        <dbReference type="ARBA" id="ARBA00015132"/>
    </source>
</evidence>
<dbReference type="GO" id="GO:0000271">
    <property type="term" value="P:polysaccharide biosynthetic process"/>
    <property type="evidence" value="ECO:0007669"/>
    <property type="project" value="InterPro"/>
</dbReference>
<dbReference type="UniPathway" id="UPA00038">
    <property type="reaction ID" value="UER00491"/>
</dbReference>
<dbReference type="PIRSF" id="PIRSF500134">
    <property type="entry name" value="UDPglc_DH_bac"/>
    <property type="match status" value="1"/>
</dbReference>
<protein>
    <recommendedName>
        <fullName evidence="1 3">UDP-glucose 6-dehydrogenase</fullName>
        <ecNumber evidence="3">1.1.1.22</ecNumber>
    </recommendedName>
</protein>
<dbReference type="InterPro" id="IPR014026">
    <property type="entry name" value="UDP-Glc/GDP-Man_DH_dimer"/>
</dbReference>
<dbReference type="EC" id="1.1.1.22" evidence="3"/>